<protein>
    <submittedName>
        <fullName evidence="10">Uncharacterized membrane protein YcaP, DUF421 family</fullName>
    </submittedName>
</protein>
<gene>
    <name evidence="10" type="ORF">SAMN04488072_102299</name>
</gene>
<dbReference type="PANTHER" id="PTHR34582">
    <property type="entry name" value="UPF0702 TRANSMEMBRANE PROTEIN YCAP"/>
    <property type="match status" value="1"/>
</dbReference>
<evidence type="ECO:0000256" key="2">
    <source>
        <dbReference type="ARBA" id="ARBA00006448"/>
    </source>
</evidence>
<dbReference type="GO" id="GO:0005886">
    <property type="term" value="C:plasma membrane"/>
    <property type="evidence" value="ECO:0007669"/>
    <property type="project" value="UniProtKB-SubCell"/>
</dbReference>
<keyword evidence="11" id="KW-1185">Reference proteome</keyword>
<feature type="transmembrane region" description="Helical" evidence="7">
    <location>
        <begin position="32"/>
        <end position="52"/>
    </location>
</feature>
<keyword evidence="4 7" id="KW-0812">Transmembrane</keyword>
<dbReference type="Pfam" id="PF04239">
    <property type="entry name" value="DUF421"/>
    <property type="match status" value="1"/>
</dbReference>
<dbReference type="AlphaFoldDB" id="A0A1I0W845"/>
<feature type="domain" description="YetF C-terminal" evidence="8">
    <location>
        <begin position="81"/>
        <end position="217"/>
    </location>
</feature>
<feature type="transmembrane region" description="Helical" evidence="7">
    <location>
        <begin position="58"/>
        <end position="78"/>
    </location>
</feature>
<organism evidence="10 11">
    <name type="scientific">Lentibacillus halodurans</name>
    <dbReference type="NCBI Taxonomy" id="237679"/>
    <lineage>
        <taxon>Bacteria</taxon>
        <taxon>Bacillati</taxon>
        <taxon>Bacillota</taxon>
        <taxon>Bacilli</taxon>
        <taxon>Bacillales</taxon>
        <taxon>Bacillaceae</taxon>
        <taxon>Lentibacillus</taxon>
    </lineage>
</organism>
<comment type="similarity">
    <text evidence="2">Belongs to the UPF0702 family.</text>
</comment>
<dbReference type="EMBL" id="FOJW01000002">
    <property type="protein sequence ID" value="SFA84882.1"/>
    <property type="molecule type" value="Genomic_DNA"/>
</dbReference>
<evidence type="ECO:0000256" key="1">
    <source>
        <dbReference type="ARBA" id="ARBA00004651"/>
    </source>
</evidence>
<feature type="transmembrane region" description="Helical" evidence="7">
    <location>
        <begin position="6"/>
        <end position="25"/>
    </location>
</feature>
<name>A0A1I0W845_9BACI</name>
<dbReference type="InterPro" id="IPR048454">
    <property type="entry name" value="YetF_N"/>
</dbReference>
<keyword evidence="3" id="KW-1003">Cell membrane</keyword>
<dbReference type="OrthoDB" id="9778331at2"/>
<evidence type="ECO:0000259" key="8">
    <source>
        <dbReference type="Pfam" id="PF04239"/>
    </source>
</evidence>
<evidence type="ECO:0000256" key="7">
    <source>
        <dbReference type="SAM" id="Phobius"/>
    </source>
</evidence>
<reference evidence="10 11" key="1">
    <citation type="submission" date="2016-10" db="EMBL/GenBank/DDBJ databases">
        <authorList>
            <person name="de Groot N.N."/>
        </authorList>
    </citation>
    <scope>NUCLEOTIDE SEQUENCE [LARGE SCALE GENOMIC DNA]</scope>
    <source>
        <strain evidence="10 11">CGMCC 1.3702</strain>
    </source>
</reference>
<dbReference type="STRING" id="237679.SAMN04488072_102299"/>
<evidence type="ECO:0000313" key="10">
    <source>
        <dbReference type="EMBL" id="SFA84882.1"/>
    </source>
</evidence>
<dbReference type="InterPro" id="IPR007353">
    <property type="entry name" value="DUF421"/>
</dbReference>
<comment type="subcellular location">
    <subcellularLocation>
        <location evidence="1">Cell membrane</location>
        <topology evidence="1">Multi-pass membrane protein</topology>
    </subcellularLocation>
</comment>
<proteinExistence type="inferred from homology"/>
<evidence type="ECO:0000256" key="3">
    <source>
        <dbReference type="ARBA" id="ARBA00022475"/>
    </source>
</evidence>
<dbReference type="RefSeq" id="WP_090234031.1">
    <property type="nucleotide sequence ID" value="NZ_FOJW01000002.1"/>
</dbReference>
<dbReference type="Gene3D" id="3.30.240.20">
    <property type="entry name" value="bsu07140 like domains"/>
    <property type="match status" value="2"/>
</dbReference>
<dbReference type="PANTHER" id="PTHR34582:SF7">
    <property type="entry name" value="UPF0702 TRANSMEMBRANE PROTEIN YDFS"/>
    <property type="match status" value="1"/>
</dbReference>
<keyword evidence="6 7" id="KW-0472">Membrane</keyword>
<feature type="domain" description="YetF-like N-terminal transmembrane" evidence="9">
    <location>
        <begin position="5"/>
        <end position="77"/>
    </location>
</feature>
<evidence type="ECO:0000256" key="4">
    <source>
        <dbReference type="ARBA" id="ARBA00022692"/>
    </source>
</evidence>
<dbReference type="InterPro" id="IPR023090">
    <property type="entry name" value="UPF0702_alpha/beta_dom_sf"/>
</dbReference>
<keyword evidence="5 7" id="KW-1133">Transmembrane helix</keyword>
<evidence type="ECO:0000256" key="6">
    <source>
        <dbReference type="ARBA" id="ARBA00023136"/>
    </source>
</evidence>
<evidence type="ECO:0000259" key="9">
    <source>
        <dbReference type="Pfam" id="PF20730"/>
    </source>
</evidence>
<sequence>MNISELVLRIVLSFIVLFILARIMGRKEISQMTFFNFISAIAIGSISANLVVSQNLSIRNGLIAMVGWAMFTIVMGFIDIKSKSARKIMTGQPLIVVKDGKIMENALRKARLDINSLNALLRQKNIFAMSDVNYAIFETSGKLSVLKKENKRTVTKGDMNITNPIPTPYPIGTEVISDGRVNTNNLSALNLDMNWLEQQVGQAGAKTFSQIFYAEVQPDGTLYVDKKDDAVE</sequence>
<evidence type="ECO:0000313" key="11">
    <source>
        <dbReference type="Proteomes" id="UP000198642"/>
    </source>
</evidence>
<accession>A0A1I0W845</accession>
<dbReference type="Pfam" id="PF20730">
    <property type="entry name" value="YetF_N"/>
    <property type="match status" value="1"/>
</dbReference>
<evidence type="ECO:0000256" key="5">
    <source>
        <dbReference type="ARBA" id="ARBA00022989"/>
    </source>
</evidence>
<dbReference type="Proteomes" id="UP000198642">
    <property type="component" value="Unassembled WGS sequence"/>
</dbReference>